<organism evidence="2 3">
    <name type="scientific">Sphingomonas aquatilis</name>
    <dbReference type="NCBI Taxonomy" id="93063"/>
    <lineage>
        <taxon>Bacteria</taxon>
        <taxon>Pseudomonadati</taxon>
        <taxon>Pseudomonadota</taxon>
        <taxon>Alphaproteobacteria</taxon>
        <taxon>Sphingomonadales</taxon>
        <taxon>Sphingomonadaceae</taxon>
        <taxon>Sphingomonas</taxon>
    </lineage>
</organism>
<reference evidence="2 3" key="1">
    <citation type="submission" date="2020-08" db="EMBL/GenBank/DDBJ databases">
        <title>Genomic Encyclopedia of Type Strains, Phase IV (KMG-IV): sequencing the most valuable type-strain genomes for metagenomic binning, comparative biology and taxonomic classification.</title>
        <authorList>
            <person name="Goeker M."/>
        </authorList>
    </citation>
    <scope>NUCLEOTIDE SEQUENCE [LARGE SCALE GENOMIC DNA]</scope>
    <source>
        <strain evidence="2 3">DSM 15581</strain>
    </source>
</reference>
<dbReference type="RefSeq" id="WP_167509762.1">
    <property type="nucleotide sequence ID" value="NZ_JACIDB010000010.1"/>
</dbReference>
<accession>A0AAW3TV60</accession>
<protein>
    <submittedName>
        <fullName evidence="2">Uncharacterized protein (DUF2384 family)</fullName>
    </submittedName>
</protein>
<sequence length="119" mass="13821">MSGPYLRGPALPLHEVLSRWDEVVNRWALDPEERCGLLGGFAPGPIDRIETYEVLCGEQRMRLLVELDPILSRIWRDERRIREWLRAANPSLADRPPIDVMSRSPEWVRWVIDNMGMAS</sequence>
<gene>
    <name evidence="2" type="ORF">GGR47_003274</name>
</gene>
<dbReference type="Pfam" id="PF09722">
    <property type="entry name" value="Xre_MbcA_ParS_C"/>
    <property type="match status" value="1"/>
</dbReference>
<dbReference type="AlphaFoldDB" id="A0AAW3TV60"/>
<comment type="caution">
    <text evidence="2">The sequence shown here is derived from an EMBL/GenBank/DDBJ whole genome shotgun (WGS) entry which is preliminary data.</text>
</comment>
<proteinExistence type="predicted"/>
<evidence type="ECO:0000313" key="2">
    <source>
        <dbReference type="EMBL" id="MBB3877006.1"/>
    </source>
</evidence>
<dbReference type="EMBL" id="JACIDB010000010">
    <property type="protein sequence ID" value="MBB3877006.1"/>
    <property type="molecule type" value="Genomic_DNA"/>
</dbReference>
<dbReference type="InterPro" id="IPR024467">
    <property type="entry name" value="Xre/MbcA/ParS-like_toxin-bd"/>
</dbReference>
<dbReference type="Proteomes" id="UP000528945">
    <property type="component" value="Unassembled WGS sequence"/>
</dbReference>
<evidence type="ECO:0000313" key="3">
    <source>
        <dbReference type="Proteomes" id="UP000528945"/>
    </source>
</evidence>
<feature type="domain" description="Antitoxin Xre/MbcA/ParS-like toxin-binding" evidence="1">
    <location>
        <begin position="73"/>
        <end position="103"/>
    </location>
</feature>
<name>A0AAW3TV60_9SPHN</name>
<keyword evidence="3" id="KW-1185">Reference proteome</keyword>
<evidence type="ECO:0000259" key="1">
    <source>
        <dbReference type="Pfam" id="PF09722"/>
    </source>
</evidence>